<dbReference type="EMBL" id="CP039352">
    <property type="protein sequence ID" value="QCE03553.1"/>
    <property type="molecule type" value="Genomic_DNA"/>
</dbReference>
<sequence length="123" mass="13684">MVAELVQPWLLREEEDGCGGDCGNGAGTVAVVLSLLVRRGPCAAEVGCALVEARNKMEARCSWWLMEMTTRMEEDGGGARSCWTREEDGVAVRGAEKVRCGVAAVSGEFQWWPARRWRRRLPW</sequence>
<protein>
    <submittedName>
        <fullName evidence="1">Uncharacterized protein</fullName>
    </submittedName>
</protein>
<gene>
    <name evidence="1" type="ORF">DEO72_LG8g1578</name>
</gene>
<organism evidence="1 2">
    <name type="scientific">Vigna unguiculata</name>
    <name type="common">Cowpea</name>
    <dbReference type="NCBI Taxonomy" id="3917"/>
    <lineage>
        <taxon>Eukaryota</taxon>
        <taxon>Viridiplantae</taxon>
        <taxon>Streptophyta</taxon>
        <taxon>Embryophyta</taxon>
        <taxon>Tracheophyta</taxon>
        <taxon>Spermatophyta</taxon>
        <taxon>Magnoliopsida</taxon>
        <taxon>eudicotyledons</taxon>
        <taxon>Gunneridae</taxon>
        <taxon>Pentapetalae</taxon>
        <taxon>rosids</taxon>
        <taxon>fabids</taxon>
        <taxon>Fabales</taxon>
        <taxon>Fabaceae</taxon>
        <taxon>Papilionoideae</taxon>
        <taxon>50 kb inversion clade</taxon>
        <taxon>NPAAA clade</taxon>
        <taxon>indigoferoid/millettioid clade</taxon>
        <taxon>Phaseoleae</taxon>
        <taxon>Vigna</taxon>
    </lineage>
</organism>
<dbReference type="Proteomes" id="UP000501690">
    <property type="component" value="Linkage Group LG8"/>
</dbReference>
<name>A0A4D6MQ62_VIGUN</name>
<evidence type="ECO:0000313" key="1">
    <source>
        <dbReference type="EMBL" id="QCE03553.1"/>
    </source>
</evidence>
<keyword evidence="2" id="KW-1185">Reference proteome</keyword>
<evidence type="ECO:0000313" key="2">
    <source>
        <dbReference type="Proteomes" id="UP000501690"/>
    </source>
</evidence>
<dbReference type="AlphaFoldDB" id="A0A4D6MQ62"/>
<accession>A0A4D6MQ62</accession>
<proteinExistence type="predicted"/>
<reference evidence="1 2" key="1">
    <citation type="submission" date="2019-04" db="EMBL/GenBank/DDBJ databases">
        <title>An improved genome assembly and genetic linkage map for asparagus bean, Vigna unguiculata ssp. sesquipedialis.</title>
        <authorList>
            <person name="Xia Q."/>
            <person name="Zhang R."/>
            <person name="Dong Y."/>
        </authorList>
    </citation>
    <scope>NUCLEOTIDE SEQUENCE [LARGE SCALE GENOMIC DNA]</scope>
    <source>
        <tissue evidence="1">Leaf</tissue>
    </source>
</reference>